<dbReference type="Proteomes" id="UP000014070">
    <property type="component" value="Chromosome"/>
</dbReference>
<dbReference type="NCBIfam" id="NF045580">
    <property type="entry name" value="symport_access"/>
    <property type="match status" value="1"/>
</dbReference>
<dbReference type="InterPro" id="IPR054615">
    <property type="entry name" value="Symport_access"/>
</dbReference>
<dbReference type="EMBL" id="CP005934">
    <property type="protein sequence ID" value="AGY50152.1"/>
    <property type="molecule type" value="Genomic_DNA"/>
</dbReference>
<feature type="transmembrane region" description="Helical" evidence="1">
    <location>
        <begin position="12"/>
        <end position="29"/>
    </location>
</feature>
<evidence type="ECO:0000313" key="3">
    <source>
        <dbReference type="Proteomes" id="UP000014070"/>
    </source>
</evidence>
<accession>U5Q1S0</accession>
<dbReference type="RefSeq" id="WP_394295668.1">
    <property type="nucleotide sequence ID" value="NC_021353.1"/>
</dbReference>
<evidence type="ECO:0000256" key="1">
    <source>
        <dbReference type="SAM" id="Phobius"/>
    </source>
</evidence>
<protein>
    <submittedName>
        <fullName evidence="2">Uncharacterized protein</fullName>
    </submittedName>
</protein>
<keyword evidence="1" id="KW-0812">Transmembrane</keyword>
<dbReference type="InParanoid" id="U5Q1S0"/>
<reference evidence="2 3" key="1">
    <citation type="journal article" date="2013" name="Genome Announc.">
        <title>Genome sequence of 'Candidatus Methanomassiliicoccus intestinalis' Issoire-Mx1, a third thermoplasmatales-related methanogenic archaeon from human feces.</title>
        <authorList>
            <person name="Borrel G."/>
            <person name="Harris H.M."/>
            <person name="Parisot N."/>
            <person name="Gaci N."/>
            <person name="Tottey W."/>
            <person name="Mihajlovski A."/>
            <person name="Deane J."/>
            <person name="Gribaldo S."/>
            <person name="Bardot O."/>
            <person name="Peyretaillade E."/>
            <person name="Peyret P."/>
            <person name="O'Toole P.W."/>
            <person name="Brugere J.F."/>
        </authorList>
    </citation>
    <scope>NUCLEOTIDE SEQUENCE [LARGE SCALE GENOMIC DNA]</scope>
    <source>
        <strain evidence="2 3">Issoire-Mx1</strain>
    </source>
</reference>
<keyword evidence="1" id="KW-1133">Transmembrane helix</keyword>
<organism evidence="2 3">
    <name type="scientific">Methanomassiliicoccus intestinalis (strain Issoire-Mx1)</name>
    <dbReference type="NCBI Taxonomy" id="1295009"/>
    <lineage>
        <taxon>Archaea</taxon>
        <taxon>Methanobacteriati</taxon>
        <taxon>Thermoplasmatota</taxon>
        <taxon>Thermoplasmata</taxon>
        <taxon>Methanomassiliicoccales</taxon>
        <taxon>Methanomassiliicoccaceae</taxon>
        <taxon>Methanomassiliicoccus</taxon>
    </lineage>
</organism>
<dbReference type="HOGENOM" id="CLU_207588_1_1_2"/>
<sequence>MLGIEDPWILTAYVLMFLSAAICIVYPLLKKNSKEDEE</sequence>
<dbReference type="AlphaFoldDB" id="U5Q1S0"/>
<dbReference type="STRING" id="1295009.MMINT_01830"/>
<evidence type="ECO:0000313" key="2">
    <source>
        <dbReference type="EMBL" id="AGY50152.1"/>
    </source>
</evidence>
<gene>
    <name evidence="2" type="ORF">MMINT_01830</name>
</gene>
<dbReference type="GeneID" id="89333180"/>
<proteinExistence type="predicted"/>
<keyword evidence="3" id="KW-1185">Reference proteome</keyword>
<keyword evidence="1" id="KW-0472">Membrane</keyword>
<dbReference type="KEGG" id="mer:MMINT_01830"/>
<name>U5Q1S0_METII</name>